<evidence type="ECO:0000256" key="4">
    <source>
        <dbReference type="SAM" id="MobiDB-lite"/>
    </source>
</evidence>
<feature type="region of interest" description="Disordered" evidence="4">
    <location>
        <begin position="93"/>
        <end position="154"/>
    </location>
</feature>
<dbReference type="EMBL" id="BBTG02000086">
    <property type="protein sequence ID" value="GAO19281.1"/>
    <property type="molecule type" value="Genomic_DNA"/>
</dbReference>
<accession>A0A1B5L998</accession>
<comment type="similarity">
    <text evidence="2 3">Belongs to the small heat shock protein (HSP20) family.</text>
</comment>
<name>A0A1B5L998_USTVR</name>
<evidence type="ECO:0000256" key="3">
    <source>
        <dbReference type="RuleBase" id="RU003616"/>
    </source>
</evidence>
<dbReference type="AlphaFoldDB" id="A0A1B5L998"/>
<keyword evidence="1" id="KW-0346">Stress response</keyword>
<dbReference type="SUPFAM" id="SSF49764">
    <property type="entry name" value="HSP20-like chaperones"/>
    <property type="match status" value="1"/>
</dbReference>
<protein>
    <recommendedName>
        <fullName evidence="5">SHSP domain-containing protein</fullName>
    </recommendedName>
</protein>
<evidence type="ECO:0000256" key="2">
    <source>
        <dbReference type="PROSITE-ProRule" id="PRU00285"/>
    </source>
</evidence>
<dbReference type="PANTHER" id="PTHR11527">
    <property type="entry name" value="HEAT-SHOCK PROTEIN 20 FAMILY MEMBER"/>
    <property type="match status" value="1"/>
</dbReference>
<organism evidence="6 7">
    <name type="scientific">Ustilaginoidea virens</name>
    <name type="common">Rice false smut fungus</name>
    <name type="synonym">Villosiclava virens</name>
    <dbReference type="NCBI Taxonomy" id="1159556"/>
    <lineage>
        <taxon>Eukaryota</taxon>
        <taxon>Fungi</taxon>
        <taxon>Dikarya</taxon>
        <taxon>Ascomycota</taxon>
        <taxon>Pezizomycotina</taxon>
        <taxon>Sordariomycetes</taxon>
        <taxon>Hypocreomycetidae</taxon>
        <taxon>Hypocreales</taxon>
        <taxon>Clavicipitaceae</taxon>
        <taxon>Ustilaginoidea</taxon>
    </lineage>
</organism>
<reference evidence="7" key="1">
    <citation type="journal article" date="2016" name="Genome Announc.">
        <title>Genome sequence of Ustilaginoidea virens IPU010, a rice pathogenic fungus causing false smut.</title>
        <authorList>
            <person name="Kumagai T."/>
            <person name="Ishii T."/>
            <person name="Terai G."/>
            <person name="Umemura M."/>
            <person name="Machida M."/>
            <person name="Asai K."/>
        </authorList>
    </citation>
    <scope>NUCLEOTIDE SEQUENCE [LARGE SCALE GENOMIC DNA]</scope>
    <source>
        <strain evidence="7">IPU010</strain>
    </source>
</reference>
<evidence type="ECO:0000313" key="7">
    <source>
        <dbReference type="Proteomes" id="UP000054053"/>
    </source>
</evidence>
<gene>
    <name evidence="6" type="ORF">UVI_02063370</name>
</gene>
<proteinExistence type="inferred from homology"/>
<dbReference type="PROSITE" id="PS01031">
    <property type="entry name" value="SHSP"/>
    <property type="match status" value="1"/>
</dbReference>
<comment type="caution">
    <text evidence="6">The sequence shown here is derived from an EMBL/GenBank/DDBJ whole genome shotgun (WGS) entry which is preliminary data.</text>
</comment>
<dbReference type="Pfam" id="PF00011">
    <property type="entry name" value="HSP20"/>
    <property type="match status" value="1"/>
</dbReference>
<dbReference type="InterPro" id="IPR031107">
    <property type="entry name" value="Small_HSP"/>
</dbReference>
<evidence type="ECO:0000256" key="1">
    <source>
        <dbReference type="ARBA" id="ARBA00023016"/>
    </source>
</evidence>
<feature type="domain" description="SHSP" evidence="5">
    <location>
        <begin position="42"/>
        <end position="211"/>
    </location>
</feature>
<evidence type="ECO:0000313" key="6">
    <source>
        <dbReference type="EMBL" id="GAO19281.1"/>
    </source>
</evidence>
<dbReference type="CDD" id="cd06464">
    <property type="entry name" value="ACD_sHsps-like"/>
    <property type="match status" value="1"/>
</dbReference>
<dbReference type="Gene3D" id="2.60.40.790">
    <property type="match status" value="1"/>
</dbReference>
<feature type="compositionally biased region" description="Basic and acidic residues" evidence="4">
    <location>
        <begin position="120"/>
        <end position="139"/>
    </location>
</feature>
<evidence type="ECO:0000259" key="5">
    <source>
        <dbReference type="PROSITE" id="PS01031"/>
    </source>
</evidence>
<dbReference type="Proteomes" id="UP000054053">
    <property type="component" value="Unassembled WGS sequence"/>
</dbReference>
<dbReference type="InterPro" id="IPR008978">
    <property type="entry name" value="HSP20-like_chaperone"/>
</dbReference>
<sequence length="211" mass="23250">MAFFPRAFYEDTSSFTPLFRLLDDFDTYSRGGATHHEGGKRSGGAFWQPRFDVRETAESYELHGELPGLSKDNVHIEFTEPQTLVVRGRSERTYTAGTPPAGVIEEGERKGAITEGGEGGESHRATVEDVDEGKDKEGQQGETAVQKSDAKKRDQGVKYWLTERSVGEFSRTFTFPAPVDQDGVSAGFKDGILSVVVPKAKKQGSRRITIN</sequence>
<dbReference type="InterPro" id="IPR002068">
    <property type="entry name" value="A-crystallin/Hsp20_dom"/>
</dbReference>